<dbReference type="Proteomes" id="UP000076925">
    <property type="component" value="Unassembled WGS sequence"/>
</dbReference>
<gene>
    <name evidence="1" type="ORF">WA1_28180</name>
</gene>
<proteinExistence type="predicted"/>
<comment type="caution">
    <text evidence="1">The sequence shown here is derived from an EMBL/GenBank/DDBJ whole genome shotgun (WGS) entry which is preliminary data.</text>
</comment>
<reference evidence="1 2" key="1">
    <citation type="journal article" date="2013" name="Genome Biol. Evol.">
        <title>Genomes of Stigonematalean cyanobacteria (subsection V) and the evolution of oxygenic photosynthesis from prokaryotes to plastids.</title>
        <authorList>
            <person name="Dagan T."/>
            <person name="Roettger M."/>
            <person name="Stucken K."/>
            <person name="Landan G."/>
            <person name="Koch R."/>
            <person name="Major P."/>
            <person name="Gould S.B."/>
            <person name="Goremykin V.V."/>
            <person name="Rippka R."/>
            <person name="Tandeau de Marsac N."/>
            <person name="Gugger M."/>
            <person name="Lockhart P.J."/>
            <person name="Allen J.F."/>
            <person name="Brune I."/>
            <person name="Maus I."/>
            <person name="Puhler A."/>
            <person name="Martin W.F."/>
        </authorList>
    </citation>
    <scope>NUCLEOTIDE SEQUENCE [LARGE SCALE GENOMIC DNA]</scope>
    <source>
        <strain evidence="1 2">PCC 7110</strain>
    </source>
</reference>
<evidence type="ECO:0000313" key="2">
    <source>
        <dbReference type="Proteomes" id="UP000076925"/>
    </source>
</evidence>
<dbReference type="AlphaFoldDB" id="A0A139X581"/>
<sequence>MNRVTIANLSDINEIEDLSLVDLNAVYGGTTIIVDAPGNKLIYDTNPIALINFVLGIPGRLNRP</sequence>
<name>A0A139X581_9CYAN</name>
<dbReference type="EMBL" id="ANNX02000031">
    <property type="protein sequence ID" value="KYC39850.1"/>
    <property type="molecule type" value="Genomic_DNA"/>
</dbReference>
<dbReference type="RefSeq" id="WP_017745741.1">
    <property type="nucleotide sequence ID" value="NZ_KQ976354.1"/>
</dbReference>
<protein>
    <submittedName>
        <fullName evidence="1">Uncharacterized protein</fullName>
    </submittedName>
</protein>
<evidence type="ECO:0000313" key="1">
    <source>
        <dbReference type="EMBL" id="KYC39850.1"/>
    </source>
</evidence>
<keyword evidence="2" id="KW-1185">Reference proteome</keyword>
<organism evidence="1 2">
    <name type="scientific">Scytonema hofmannii PCC 7110</name>
    <dbReference type="NCBI Taxonomy" id="128403"/>
    <lineage>
        <taxon>Bacteria</taxon>
        <taxon>Bacillati</taxon>
        <taxon>Cyanobacteriota</taxon>
        <taxon>Cyanophyceae</taxon>
        <taxon>Nostocales</taxon>
        <taxon>Scytonemataceae</taxon>
        <taxon>Scytonema</taxon>
    </lineage>
</organism>
<accession>A0A139X581</accession>